<evidence type="ECO:0000313" key="1">
    <source>
        <dbReference type="EMBL" id="MFC3266557.1"/>
    </source>
</evidence>
<dbReference type="Proteomes" id="UP001595536">
    <property type="component" value="Unassembled WGS sequence"/>
</dbReference>
<dbReference type="RefSeq" id="WP_376830177.1">
    <property type="nucleotide sequence ID" value="NZ_JBHLWR010000006.1"/>
</dbReference>
<evidence type="ECO:0000313" key="2">
    <source>
        <dbReference type="Proteomes" id="UP001595536"/>
    </source>
</evidence>
<sequence length="59" mass="6671">MTRRPERRAGQALRFSAITALRPGRARAGQRPAVDIIAEFVGVLDRLQRDRAGRRATER</sequence>
<protein>
    <submittedName>
        <fullName evidence="1">Uncharacterized protein</fullName>
    </submittedName>
</protein>
<keyword evidence="2" id="KW-1185">Reference proteome</keyword>
<reference evidence="2" key="1">
    <citation type="journal article" date="2019" name="Int. J. Syst. Evol. Microbiol.">
        <title>The Global Catalogue of Microorganisms (GCM) 10K type strain sequencing project: providing services to taxonomists for standard genome sequencing and annotation.</title>
        <authorList>
            <consortium name="The Broad Institute Genomics Platform"/>
            <consortium name="The Broad Institute Genome Sequencing Center for Infectious Disease"/>
            <person name="Wu L."/>
            <person name="Ma J."/>
        </authorList>
    </citation>
    <scope>NUCLEOTIDE SEQUENCE [LARGE SCALE GENOMIC DNA]</scope>
    <source>
        <strain evidence="2">CCM 7941</strain>
    </source>
</reference>
<gene>
    <name evidence="1" type="ORF">ACFOEX_09340</name>
</gene>
<organism evidence="1 2">
    <name type="scientific">Camelimonas abortus</name>
    <dbReference type="NCBI Taxonomy" id="1017184"/>
    <lineage>
        <taxon>Bacteria</taxon>
        <taxon>Pseudomonadati</taxon>
        <taxon>Pseudomonadota</taxon>
        <taxon>Alphaproteobacteria</taxon>
        <taxon>Hyphomicrobiales</taxon>
        <taxon>Chelatococcaceae</taxon>
        <taxon>Camelimonas</taxon>
    </lineage>
</organism>
<dbReference type="EMBL" id="JBHRUV010000045">
    <property type="protein sequence ID" value="MFC3266557.1"/>
    <property type="molecule type" value="Genomic_DNA"/>
</dbReference>
<comment type="caution">
    <text evidence="1">The sequence shown here is derived from an EMBL/GenBank/DDBJ whole genome shotgun (WGS) entry which is preliminary data.</text>
</comment>
<proteinExistence type="predicted"/>
<accession>A0ABV7LFJ7</accession>
<name>A0ABV7LFJ7_9HYPH</name>